<feature type="transmembrane region" description="Helical" evidence="1">
    <location>
        <begin position="122"/>
        <end position="145"/>
    </location>
</feature>
<keyword evidence="1" id="KW-0472">Membrane</keyword>
<proteinExistence type="predicted"/>
<reference evidence="2 3" key="1">
    <citation type="submission" date="2018-11" db="EMBL/GenBank/DDBJ databases">
        <authorList>
            <consortium name="Pathogen Informatics"/>
        </authorList>
    </citation>
    <scope>NUCLEOTIDE SEQUENCE [LARGE SCALE GENOMIC DNA]</scope>
</reference>
<dbReference type="SUPFAM" id="SSF53822">
    <property type="entry name" value="Periplasmic binding protein-like I"/>
    <property type="match status" value="1"/>
</dbReference>
<keyword evidence="3" id="KW-1185">Reference proteome</keyword>
<accession>A0A3P7I8N1</accession>
<name>A0A3P7I8N1_STRVU</name>
<protein>
    <submittedName>
        <fullName evidence="2">Uncharacterized protein</fullName>
    </submittedName>
</protein>
<dbReference type="Proteomes" id="UP000270094">
    <property type="component" value="Unassembled WGS sequence"/>
</dbReference>
<dbReference type="OrthoDB" id="302535at2759"/>
<dbReference type="AlphaFoldDB" id="A0A3P7I8N1"/>
<keyword evidence="1" id="KW-1133">Transmembrane helix</keyword>
<keyword evidence="1" id="KW-0812">Transmembrane</keyword>
<dbReference type="InterPro" id="IPR028082">
    <property type="entry name" value="Peripla_BP_I"/>
</dbReference>
<gene>
    <name evidence="2" type="ORF">SVUK_LOCUS4138</name>
</gene>
<evidence type="ECO:0000256" key="1">
    <source>
        <dbReference type="SAM" id="Phobius"/>
    </source>
</evidence>
<dbReference type="EMBL" id="UYYB01011227">
    <property type="protein sequence ID" value="VDM69140.1"/>
    <property type="molecule type" value="Genomic_DNA"/>
</dbReference>
<evidence type="ECO:0000313" key="2">
    <source>
        <dbReference type="EMBL" id="VDM69140.1"/>
    </source>
</evidence>
<sequence>MMVYAGVLNKTLPFNANIKDGLYLFNRTKGTYPGALGDVTEAWDGSRIPYFILTGVGDTAEPKRLIVIQLDVDVNVTLIPLYGQQNEKSFVFNGRPLPLTVPACGFTGSGCPISFFDAYRGYVIAAICIAALLILAVVVVIIVALK</sequence>
<evidence type="ECO:0000313" key="3">
    <source>
        <dbReference type="Proteomes" id="UP000270094"/>
    </source>
</evidence>
<organism evidence="2 3">
    <name type="scientific">Strongylus vulgaris</name>
    <name type="common">Blood worm</name>
    <dbReference type="NCBI Taxonomy" id="40348"/>
    <lineage>
        <taxon>Eukaryota</taxon>
        <taxon>Metazoa</taxon>
        <taxon>Ecdysozoa</taxon>
        <taxon>Nematoda</taxon>
        <taxon>Chromadorea</taxon>
        <taxon>Rhabditida</taxon>
        <taxon>Rhabditina</taxon>
        <taxon>Rhabditomorpha</taxon>
        <taxon>Strongyloidea</taxon>
        <taxon>Strongylidae</taxon>
        <taxon>Strongylus</taxon>
    </lineage>
</organism>